<evidence type="ECO:0000256" key="1">
    <source>
        <dbReference type="ARBA" id="ARBA00008779"/>
    </source>
</evidence>
<proteinExistence type="inferred from homology"/>
<sequence precursor="true">MNRVLIAFSLVTLMLFSQSPLLEAAEQQPNILWIIAEDMGPELGCYGTPEVKTPTLDRLAKNGMQFLNAFTVTPVCSTSRSSFMTGMYAMSIDAHNHRSHRDGTNPLPDGVRVITDWLRPAGYTTGNIRKLTDDRKLAKFYKGTGKTDWNFTYPKGKQPFDVKNWDDLKNKQPFYAQINFSETHRGGAWNTSHEHLGYQADPAKVRIPPYYPDHPVTRGVWAQYLNAVMAVDKKVAFILDLLKRDKLDKNTIVIFFGDHGRAMPRGKQWPYDSGLHIPLIIYWPEGNEFLPTPANYKRGVITDQLISSIDLTATTLGFAGIRKPEKMQGEVFLGTYSEPPRKYLYGGRDRGDETVFHIRTVRDRRYRYLRNKYPEHPFLQINRYKETSYPIIGLLRHLHEEGKLTGPPLALMADSRPQEELYDLQNDPWEINNLANSNEPEYQAAKRRLSSVLTDWMVDIDDKGRTPEDPSIPQFWDERAIRVYSKRLKERPKDWFLTNPALGPYKIESDKPE</sequence>
<reference evidence="5 6" key="1">
    <citation type="submission" date="2019-03" db="EMBL/GenBank/DDBJ databases">
        <title>Deep-cultivation of Planctomycetes and their phenomic and genomic characterization uncovers novel biology.</title>
        <authorList>
            <person name="Wiegand S."/>
            <person name="Jogler M."/>
            <person name="Boedeker C."/>
            <person name="Pinto D."/>
            <person name="Vollmers J."/>
            <person name="Rivas-Marin E."/>
            <person name="Kohn T."/>
            <person name="Peeters S.H."/>
            <person name="Heuer A."/>
            <person name="Rast P."/>
            <person name="Oberbeckmann S."/>
            <person name="Bunk B."/>
            <person name="Jeske O."/>
            <person name="Meyerdierks A."/>
            <person name="Storesund J.E."/>
            <person name="Kallscheuer N."/>
            <person name="Luecker S."/>
            <person name="Lage O.M."/>
            <person name="Pohl T."/>
            <person name="Merkel B.J."/>
            <person name="Hornburger P."/>
            <person name="Mueller R.-W."/>
            <person name="Bruemmer F."/>
            <person name="Labrenz M."/>
            <person name="Spormann A.M."/>
            <person name="Op den Camp H."/>
            <person name="Overmann J."/>
            <person name="Amann R."/>
            <person name="Jetten M.S.M."/>
            <person name="Mascher T."/>
            <person name="Medema M.H."/>
            <person name="Devos D.P."/>
            <person name="Kaster A.-K."/>
            <person name="Ovreas L."/>
            <person name="Rohde M."/>
            <person name="Galperin M.Y."/>
            <person name="Jogler C."/>
        </authorList>
    </citation>
    <scope>NUCLEOTIDE SEQUENCE [LARGE SCALE GENOMIC DNA]</scope>
    <source>
        <strain evidence="5 6">Enr17</strain>
    </source>
</reference>
<dbReference type="Proteomes" id="UP000318313">
    <property type="component" value="Chromosome"/>
</dbReference>
<comment type="similarity">
    <text evidence="1">Belongs to the sulfatase family.</text>
</comment>
<evidence type="ECO:0000313" key="5">
    <source>
        <dbReference type="EMBL" id="QDV52665.1"/>
    </source>
</evidence>
<dbReference type="RefSeq" id="WP_145311959.1">
    <property type="nucleotide sequence ID" value="NZ_CP037452.1"/>
</dbReference>
<name>A0A518IHU9_9PLAN</name>
<dbReference type="InterPro" id="IPR017850">
    <property type="entry name" value="Alkaline_phosphatase_core_sf"/>
</dbReference>
<dbReference type="InterPro" id="IPR000917">
    <property type="entry name" value="Sulfatase_N"/>
</dbReference>
<feature type="signal peptide" evidence="3">
    <location>
        <begin position="1"/>
        <end position="24"/>
    </location>
</feature>
<dbReference type="EMBL" id="CP037452">
    <property type="protein sequence ID" value="QDV52665.1"/>
    <property type="molecule type" value="Genomic_DNA"/>
</dbReference>
<accession>A0A518IHU9</accession>
<gene>
    <name evidence="5" type="ORF">Enr17x_47310</name>
</gene>
<dbReference type="OrthoDB" id="9763613at2"/>
<evidence type="ECO:0000256" key="3">
    <source>
        <dbReference type="SAM" id="SignalP"/>
    </source>
</evidence>
<protein>
    <submittedName>
        <fullName evidence="5">Arylsulfatase</fullName>
        <ecNumber evidence="5">3.1.6.1</ecNumber>
    </submittedName>
</protein>
<dbReference type="SUPFAM" id="SSF53649">
    <property type="entry name" value="Alkaline phosphatase-like"/>
    <property type="match status" value="1"/>
</dbReference>
<keyword evidence="3" id="KW-0732">Signal</keyword>
<dbReference type="GO" id="GO:0004065">
    <property type="term" value="F:arylsulfatase activity"/>
    <property type="evidence" value="ECO:0007669"/>
    <property type="project" value="UniProtKB-EC"/>
</dbReference>
<dbReference type="CDD" id="cd16027">
    <property type="entry name" value="SGSH"/>
    <property type="match status" value="1"/>
</dbReference>
<keyword evidence="6" id="KW-1185">Reference proteome</keyword>
<dbReference type="EC" id="3.1.6.1" evidence="5"/>
<dbReference type="PANTHER" id="PTHR42693:SF53">
    <property type="entry name" value="ENDO-4-O-SULFATASE"/>
    <property type="match status" value="1"/>
</dbReference>
<dbReference type="KEGG" id="gfm:Enr17x_47310"/>
<dbReference type="Pfam" id="PF00884">
    <property type="entry name" value="Sulfatase"/>
    <property type="match status" value="1"/>
</dbReference>
<keyword evidence="2 5" id="KW-0378">Hydrolase</keyword>
<dbReference type="PANTHER" id="PTHR42693">
    <property type="entry name" value="ARYLSULFATASE FAMILY MEMBER"/>
    <property type="match status" value="1"/>
</dbReference>
<dbReference type="InterPro" id="IPR050738">
    <property type="entry name" value="Sulfatase"/>
</dbReference>
<feature type="chain" id="PRO_5022013950" evidence="3">
    <location>
        <begin position="25"/>
        <end position="513"/>
    </location>
</feature>
<evidence type="ECO:0000259" key="4">
    <source>
        <dbReference type="Pfam" id="PF00884"/>
    </source>
</evidence>
<dbReference type="AlphaFoldDB" id="A0A518IHU9"/>
<organism evidence="5 6">
    <name type="scientific">Gimesia fumaroli</name>
    <dbReference type="NCBI Taxonomy" id="2527976"/>
    <lineage>
        <taxon>Bacteria</taxon>
        <taxon>Pseudomonadati</taxon>
        <taxon>Planctomycetota</taxon>
        <taxon>Planctomycetia</taxon>
        <taxon>Planctomycetales</taxon>
        <taxon>Planctomycetaceae</taxon>
        <taxon>Gimesia</taxon>
    </lineage>
</organism>
<dbReference type="Gene3D" id="3.40.720.10">
    <property type="entry name" value="Alkaline Phosphatase, subunit A"/>
    <property type="match status" value="1"/>
</dbReference>
<evidence type="ECO:0000256" key="2">
    <source>
        <dbReference type="ARBA" id="ARBA00022801"/>
    </source>
</evidence>
<evidence type="ECO:0000313" key="6">
    <source>
        <dbReference type="Proteomes" id="UP000318313"/>
    </source>
</evidence>
<feature type="domain" description="Sulfatase N-terminal" evidence="4">
    <location>
        <begin position="29"/>
        <end position="321"/>
    </location>
</feature>